<keyword evidence="2" id="KW-1133">Transmembrane helix</keyword>
<feature type="domain" description="Rab-GAP TBC" evidence="3">
    <location>
        <begin position="151"/>
        <end position="346"/>
    </location>
</feature>
<feature type="transmembrane region" description="Helical" evidence="2">
    <location>
        <begin position="342"/>
        <end position="362"/>
    </location>
</feature>
<evidence type="ECO:0000256" key="2">
    <source>
        <dbReference type="SAM" id="Phobius"/>
    </source>
</evidence>
<evidence type="ECO:0000256" key="1">
    <source>
        <dbReference type="SAM" id="MobiDB-lite"/>
    </source>
</evidence>
<dbReference type="PROSITE" id="PS50086">
    <property type="entry name" value="TBC_RABGAP"/>
    <property type="match status" value="1"/>
</dbReference>
<dbReference type="InterPro" id="IPR050302">
    <property type="entry name" value="Rab_GAP_TBC_domain"/>
</dbReference>
<organism evidence="4 5">
    <name type="scientific">Prorocentrum cordatum</name>
    <dbReference type="NCBI Taxonomy" id="2364126"/>
    <lineage>
        <taxon>Eukaryota</taxon>
        <taxon>Sar</taxon>
        <taxon>Alveolata</taxon>
        <taxon>Dinophyceae</taxon>
        <taxon>Prorocentrales</taxon>
        <taxon>Prorocentraceae</taxon>
        <taxon>Prorocentrum</taxon>
    </lineage>
</organism>
<gene>
    <name evidence="4" type="ORF">PCOR1329_LOCUS76841</name>
</gene>
<accession>A0ABN9XHS5</accession>
<dbReference type="PANTHER" id="PTHR47219">
    <property type="entry name" value="RAB GTPASE-ACTIVATING PROTEIN 1-LIKE"/>
    <property type="match status" value="1"/>
</dbReference>
<feature type="compositionally biased region" description="Polar residues" evidence="1">
    <location>
        <begin position="176"/>
        <end position="187"/>
    </location>
</feature>
<proteinExistence type="predicted"/>
<feature type="region of interest" description="Disordered" evidence="1">
    <location>
        <begin position="175"/>
        <end position="197"/>
    </location>
</feature>
<feature type="transmembrane region" description="Helical" evidence="2">
    <location>
        <begin position="309"/>
        <end position="330"/>
    </location>
</feature>
<protein>
    <recommendedName>
        <fullName evidence="3">Rab-GAP TBC domain-containing protein</fullName>
    </recommendedName>
</protein>
<feature type="region of interest" description="Disordered" evidence="1">
    <location>
        <begin position="486"/>
        <end position="539"/>
    </location>
</feature>
<reference evidence="4" key="1">
    <citation type="submission" date="2023-10" db="EMBL/GenBank/DDBJ databases">
        <authorList>
            <person name="Chen Y."/>
            <person name="Shah S."/>
            <person name="Dougan E. K."/>
            <person name="Thang M."/>
            <person name="Chan C."/>
        </authorList>
    </citation>
    <scope>NUCLEOTIDE SEQUENCE [LARGE SCALE GENOMIC DNA]</scope>
</reference>
<dbReference type="Proteomes" id="UP001189429">
    <property type="component" value="Unassembled WGS sequence"/>
</dbReference>
<evidence type="ECO:0000313" key="5">
    <source>
        <dbReference type="Proteomes" id="UP001189429"/>
    </source>
</evidence>
<feature type="compositionally biased region" description="Pro residues" evidence="1">
    <location>
        <begin position="511"/>
        <end position="524"/>
    </location>
</feature>
<dbReference type="InterPro" id="IPR000195">
    <property type="entry name" value="Rab-GAP-TBC_dom"/>
</dbReference>
<comment type="caution">
    <text evidence="4">The sequence shown here is derived from an EMBL/GenBank/DDBJ whole genome shotgun (WGS) entry which is preliminary data.</text>
</comment>
<evidence type="ECO:0000259" key="3">
    <source>
        <dbReference type="PROSITE" id="PS50086"/>
    </source>
</evidence>
<keyword evidence="5" id="KW-1185">Reference proteome</keyword>
<name>A0ABN9XHS5_9DINO</name>
<evidence type="ECO:0000313" key="4">
    <source>
        <dbReference type="EMBL" id="CAK0899292.1"/>
    </source>
</evidence>
<dbReference type="PANTHER" id="PTHR47219:SF20">
    <property type="entry name" value="TBC1 DOMAIN FAMILY MEMBER 2B"/>
    <property type="match status" value="1"/>
</dbReference>
<dbReference type="InterPro" id="IPR035969">
    <property type="entry name" value="Rab-GAP_TBC_sf"/>
</dbReference>
<dbReference type="EMBL" id="CAUYUJ010020581">
    <property type="protein sequence ID" value="CAK0899292.1"/>
    <property type="molecule type" value="Genomic_DNA"/>
</dbReference>
<sequence>MEATTALTMCSAPPSPLASGGVAYSPSAASRAAGPSVSSEATAARYGEMMSALEAAVTRSEFEQAQAIHSRLAAFVRTLDWSERTALEGLWLMPGWNNGRIMRLHSRWQALKIHRGCWSEWCSHLQSEGAWQGAVTPFSLRESARDLVYLAPPGPHRAELWRFCAGSAQHHDSAQVVVSDSEPQISPNEAEKDPDSPMVLDIERTPNLEEEQRGVLQRVLRAHFKRRGAALPEGNKGEHYVQGMHLLAACPIWAGLEPAQALQVFEYVLDGLCAGYYRDVAFRAFKRDVHVVEALVADRLPRLAKALDIGGVPVMLLAFDPLLCLFALYLPRAVVLRVWDVLLLEGAVAIFAVLLVLLELLLPEAVHPRGAGEPEPCWTSFPFVERFHERSAALTPHQAEAVIKMVRSMLEGQDRDQVQGAGTGLRQRVLDLRREAVAAEAGQLSPARQRADSAWWDQAMEQAMQQAAEAMDQVRLWWRSASDADSVLSPAQSPFGSGRRAGWPVDLGGRPPQPPAQPRAPPSPAGASPAAAEGPCPQM</sequence>
<dbReference type="SMART" id="SM00164">
    <property type="entry name" value="TBC"/>
    <property type="match status" value="1"/>
</dbReference>
<dbReference type="SUPFAM" id="SSF47923">
    <property type="entry name" value="Ypt/Rab-GAP domain of gyp1p"/>
    <property type="match status" value="2"/>
</dbReference>
<keyword evidence="2" id="KW-0812">Transmembrane</keyword>
<dbReference type="Pfam" id="PF00566">
    <property type="entry name" value="RabGAP-TBC"/>
    <property type="match status" value="1"/>
</dbReference>
<dbReference type="Gene3D" id="1.10.472.80">
    <property type="entry name" value="Ypt/Rab-GAP domain of gyp1p, domain 3"/>
    <property type="match status" value="1"/>
</dbReference>
<keyword evidence="2" id="KW-0472">Membrane</keyword>